<reference evidence="4 5" key="1">
    <citation type="submission" date="2016-10" db="EMBL/GenBank/DDBJ databases">
        <authorList>
            <person name="de Groot N.N."/>
        </authorList>
    </citation>
    <scope>NUCLEOTIDE SEQUENCE [LARGE SCALE GENOMIC DNA]</scope>
    <source>
        <strain evidence="4 5">DSM 25584</strain>
    </source>
</reference>
<sequence>MILRGWHIDGFGVFHDTRRTDLGDGVTVVCSPNEAGKSTLLAFIRGVLFGFPDGRSKEPRYEPVHGGQHGGRLFLEHDGHTYTVARRADKKQPPRILNDAGEDVPEGVLEQLLGGADSRLFRNIFGFTLDELQALRSLTDDSVRERIFSGAVAGAGRSARKAVDDLTEQADALYKPDGRAKNNRVAGLLNELKTLDDKLTAARREAEAYPDTLAAERDAERRVQDFRAQLDRQQARRDWLAKLDRLWAPWRDRRAAVDALTRAAPPGFDPERPDEPGAVLTETAREAERLAQQAEPQRERLERLAALDRQIRDRRERLTATLETLGTAWSEDAVAAFTLPIPTREEIRQWDGALSEHAQAVEQAEERLKQAASEAERAEGERKRLARELDELGEAPEPVATLQARVRALETLRARLSQRASQAEKVRNLEQTAADRRAHADALSRRVPGRAWSLAAVALGALLIAGGAGLYVLGAVLAAAIVAGVGVAGAAGLLLLVRWLRRRAWTDAAEAEARATEAEREAEHARQELAQAESGLADLAEQAGLAATPDEAGSAAALAETHAAVDRRRQWEARKRALDDAAKAADEAEKAREAAVTARDEAVEARDALAERWLAWKRDHGLPEHLSPQGVLDFASELNTARETVGAIHGDERQRGQLAEAIADWTEAARGVLHQRGRTAPEDDTALIDAFAQEADAIAEERRQIQTIADAEAAIAREAGDDGERAAALKADLAGGDPDAWARETAELDTAIAETRQAWETAAGDLRQARADRERVERASDVAELETRRNALIAEMQDAYRRWQTLTTARALVERTLKTYERERQPAVVARAGDHFARVTGGRYSRVVQDSEGGGIDVLDHRGERLRPDQLSRGTREQLYLSVRLGLAAEFAQRGTVLPLVMDEILVNFDPERMTAMARELHQVAAHHQVILFTCHPMVAETVATAGPATVIDNLRADAGTATQTSAA</sequence>
<organism evidence="4 5">
    <name type="scientific">Limimonas halophila</name>
    <dbReference type="NCBI Taxonomy" id="1082479"/>
    <lineage>
        <taxon>Bacteria</taxon>
        <taxon>Pseudomonadati</taxon>
        <taxon>Pseudomonadota</taxon>
        <taxon>Alphaproteobacteria</taxon>
        <taxon>Rhodospirillales</taxon>
        <taxon>Rhodovibrionaceae</taxon>
        <taxon>Limimonas</taxon>
    </lineage>
</organism>
<dbReference type="OrthoDB" id="9764467at2"/>
<dbReference type="EMBL" id="FNCE01000004">
    <property type="protein sequence ID" value="SDG00306.1"/>
    <property type="molecule type" value="Genomic_DNA"/>
</dbReference>
<dbReference type="RefSeq" id="WP_090019482.1">
    <property type="nucleotide sequence ID" value="NZ_FNCE01000004.1"/>
</dbReference>
<evidence type="ECO:0000313" key="4">
    <source>
        <dbReference type="EMBL" id="SDG00306.1"/>
    </source>
</evidence>
<dbReference type="PANTHER" id="PTHR41259:SF1">
    <property type="entry name" value="DOUBLE-STRAND BREAK REPAIR RAD50 ATPASE, PUTATIVE-RELATED"/>
    <property type="match status" value="1"/>
</dbReference>
<feature type="coiled-coil region" evidence="1">
    <location>
        <begin position="508"/>
        <end position="542"/>
    </location>
</feature>
<feature type="transmembrane region" description="Helical" evidence="2">
    <location>
        <begin position="477"/>
        <end position="497"/>
    </location>
</feature>
<gene>
    <name evidence="4" type="ORF">SAMN05216241_10488</name>
</gene>
<dbReference type="Pfam" id="PF13514">
    <property type="entry name" value="AAA_27"/>
    <property type="match status" value="1"/>
</dbReference>
<protein>
    <submittedName>
        <fullName evidence="4">Uncharacterized protein YhaN</fullName>
    </submittedName>
</protein>
<dbReference type="AlphaFoldDB" id="A0A1G7QP49"/>
<dbReference type="PANTHER" id="PTHR41259">
    <property type="entry name" value="DOUBLE-STRAND BREAK REPAIR RAD50 ATPASE, PUTATIVE-RELATED"/>
    <property type="match status" value="1"/>
</dbReference>
<evidence type="ECO:0000259" key="3">
    <source>
        <dbReference type="Pfam" id="PF13514"/>
    </source>
</evidence>
<dbReference type="InterPro" id="IPR038734">
    <property type="entry name" value="YhaN_AAA"/>
</dbReference>
<feature type="coiled-coil region" evidence="1">
    <location>
        <begin position="766"/>
        <end position="802"/>
    </location>
</feature>
<name>A0A1G7QP49_9PROT</name>
<evidence type="ECO:0000313" key="5">
    <source>
        <dbReference type="Proteomes" id="UP000199415"/>
    </source>
</evidence>
<dbReference type="SUPFAM" id="SSF52540">
    <property type="entry name" value="P-loop containing nucleoside triphosphate hydrolases"/>
    <property type="match status" value="1"/>
</dbReference>
<feature type="transmembrane region" description="Helical" evidence="2">
    <location>
        <begin position="451"/>
        <end position="471"/>
    </location>
</feature>
<feature type="domain" description="YhaN AAA" evidence="3">
    <location>
        <begin position="1"/>
        <end position="207"/>
    </location>
</feature>
<keyword evidence="2" id="KW-1133">Transmembrane helix</keyword>
<dbReference type="InterPro" id="IPR027417">
    <property type="entry name" value="P-loop_NTPase"/>
</dbReference>
<feature type="coiled-coil region" evidence="1">
    <location>
        <begin position="347"/>
        <end position="426"/>
    </location>
</feature>
<dbReference type="Proteomes" id="UP000199415">
    <property type="component" value="Unassembled WGS sequence"/>
</dbReference>
<keyword evidence="5" id="KW-1185">Reference proteome</keyword>
<accession>A0A1G7QP49</accession>
<feature type="coiled-coil region" evidence="1">
    <location>
        <begin position="185"/>
        <end position="236"/>
    </location>
</feature>
<keyword evidence="2" id="KW-0472">Membrane</keyword>
<evidence type="ECO:0000256" key="2">
    <source>
        <dbReference type="SAM" id="Phobius"/>
    </source>
</evidence>
<keyword evidence="2" id="KW-0812">Transmembrane</keyword>
<feature type="coiled-coil region" evidence="1">
    <location>
        <begin position="574"/>
        <end position="608"/>
    </location>
</feature>
<proteinExistence type="predicted"/>
<keyword evidence="1" id="KW-0175">Coiled coil</keyword>
<dbReference type="Gene3D" id="3.40.50.300">
    <property type="entry name" value="P-loop containing nucleotide triphosphate hydrolases"/>
    <property type="match status" value="2"/>
</dbReference>
<evidence type="ECO:0000256" key="1">
    <source>
        <dbReference type="SAM" id="Coils"/>
    </source>
</evidence>
<dbReference type="STRING" id="1082479.SAMN05216241_10488"/>